<dbReference type="EMBL" id="JBHTOK010000013">
    <property type="protein sequence ID" value="MFD1440363.1"/>
    <property type="molecule type" value="Genomic_DNA"/>
</dbReference>
<dbReference type="SUPFAM" id="SSF69593">
    <property type="entry name" value="Glycerol-3-phosphate (1)-acyltransferase"/>
    <property type="match status" value="1"/>
</dbReference>
<evidence type="ECO:0000259" key="3">
    <source>
        <dbReference type="SMART" id="SM00563"/>
    </source>
</evidence>
<feature type="domain" description="Phospholipid/glycerol acyltransferase" evidence="3">
    <location>
        <begin position="79"/>
        <end position="195"/>
    </location>
</feature>
<dbReference type="RefSeq" id="WP_125757449.1">
    <property type="nucleotide sequence ID" value="NZ_JBHTOK010000013.1"/>
</dbReference>
<dbReference type="PANTHER" id="PTHR10434:SF11">
    <property type="entry name" value="1-ACYL-SN-GLYCEROL-3-PHOSPHATE ACYLTRANSFERASE"/>
    <property type="match status" value="1"/>
</dbReference>
<organism evidence="4 5">
    <name type="scientific">Lacticaseibacillus hegangensis</name>
    <dbReference type="NCBI Taxonomy" id="2486010"/>
    <lineage>
        <taxon>Bacteria</taxon>
        <taxon>Bacillati</taxon>
        <taxon>Bacillota</taxon>
        <taxon>Bacilli</taxon>
        <taxon>Lactobacillales</taxon>
        <taxon>Lactobacillaceae</taxon>
        <taxon>Lacticaseibacillus</taxon>
    </lineage>
</organism>
<dbReference type="Pfam" id="PF01553">
    <property type="entry name" value="Acyltransferase"/>
    <property type="match status" value="1"/>
</dbReference>
<evidence type="ECO:0000313" key="4">
    <source>
        <dbReference type="EMBL" id="MFD1440363.1"/>
    </source>
</evidence>
<name>A0ABW4CW82_9LACO</name>
<keyword evidence="2 4" id="KW-0012">Acyltransferase</keyword>
<dbReference type="PANTHER" id="PTHR10434">
    <property type="entry name" value="1-ACYL-SN-GLYCEROL-3-PHOSPHATE ACYLTRANSFERASE"/>
    <property type="match status" value="1"/>
</dbReference>
<evidence type="ECO:0000256" key="2">
    <source>
        <dbReference type="ARBA" id="ARBA00023315"/>
    </source>
</evidence>
<reference evidence="5" key="1">
    <citation type="journal article" date="2019" name="Int. J. Syst. Evol. Microbiol.">
        <title>The Global Catalogue of Microorganisms (GCM) 10K type strain sequencing project: providing services to taxonomists for standard genome sequencing and annotation.</title>
        <authorList>
            <consortium name="The Broad Institute Genomics Platform"/>
            <consortium name="The Broad Institute Genome Sequencing Center for Infectious Disease"/>
            <person name="Wu L."/>
            <person name="Ma J."/>
        </authorList>
    </citation>
    <scope>NUCLEOTIDE SEQUENCE [LARGE SCALE GENOMIC DNA]</scope>
    <source>
        <strain evidence="5">CCM 8912</strain>
    </source>
</reference>
<protein>
    <submittedName>
        <fullName evidence="4">Lysophospholipid acyltransferase family protein</fullName>
    </submittedName>
</protein>
<keyword evidence="5" id="KW-1185">Reference proteome</keyword>
<dbReference type="SMART" id="SM00563">
    <property type="entry name" value="PlsC"/>
    <property type="match status" value="1"/>
</dbReference>
<proteinExistence type="predicted"/>
<dbReference type="GO" id="GO:0016746">
    <property type="term" value="F:acyltransferase activity"/>
    <property type="evidence" value="ECO:0007669"/>
    <property type="project" value="UniProtKB-KW"/>
</dbReference>
<sequence>MTQRIQEYTDFAADLVESADQTAQLPQDYQWQHEGRRYRLKSAAVYHTMKPLGSLYWHLFLHAKVVGRNKLAPFRDQGYFLYGNHTQPFGDPFMPMLLAGHTRAYTLASAANLGVPVFGPILQLGGGVVLPETTGQTRRFLSYLRTLINQGCPVAIYPEAHVWPYYTGIRPFVRGAFHYPVAYQVPVFAFTTTYQKRGVTVYVDGPFMPDRSQPPKAQREALAQRVHAAMTERAKASTFQHVIYRRRTP</sequence>
<accession>A0ABW4CW82</accession>
<gene>
    <name evidence="4" type="ORF">ACFQ5K_03030</name>
</gene>
<comment type="caution">
    <text evidence="4">The sequence shown here is derived from an EMBL/GenBank/DDBJ whole genome shotgun (WGS) entry which is preliminary data.</text>
</comment>
<dbReference type="InterPro" id="IPR002123">
    <property type="entry name" value="Plipid/glycerol_acylTrfase"/>
</dbReference>
<evidence type="ECO:0000313" key="5">
    <source>
        <dbReference type="Proteomes" id="UP001597212"/>
    </source>
</evidence>
<keyword evidence="1" id="KW-0808">Transferase</keyword>
<dbReference type="CDD" id="cd07989">
    <property type="entry name" value="LPLAT_AGPAT-like"/>
    <property type="match status" value="1"/>
</dbReference>
<evidence type="ECO:0000256" key="1">
    <source>
        <dbReference type="ARBA" id="ARBA00022679"/>
    </source>
</evidence>
<dbReference type="Proteomes" id="UP001597212">
    <property type="component" value="Unassembled WGS sequence"/>
</dbReference>